<dbReference type="Pfam" id="PF12805">
    <property type="entry name" value="FUSC-like"/>
    <property type="match status" value="1"/>
</dbReference>
<feature type="transmembrane region" description="Helical" evidence="7">
    <location>
        <begin position="141"/>
        <end position="161"/>
    </location>
</feature>
<dbReference type="InterPro" id="IPR049453">
    <property type="entry name" value="Memb_transporter_dom"/>
</dbReference>
<dbReference type="AlphaFoldDB" id="A0A2I7SIS2"/>
<dbReference type="PANTHER" id="PTHR30509">
    <property type="entry name" value="P-HYDROXYBENZOIC ACID EFFLUX PUMP SUBUNIT-RELATED"/>
    <property type="match status" value="1"/>
</dbReference>
<reference evidence="11" key="1">
    <citation type="submission" date="2018-01" db="EMBL/GenBank/DDBJ databases">
        <title>Complete genome of Tamlana sp. UJ94.</title>
        <authorList>
            <person name="Jung J."/>
            <person name="Chung D."/>
            <person name="Bae S.S."/>
            <person name="Baek K."/>
        </authorList>
    </citation>
    <scope>NUCLEOTIDE SEQUENCE [LARGE SCALE GENOMIC DNA]</scope>
    <source>
        <strain evidence="11">UJ94</strain>
    </source>
</reference>
<dbReference type="RefSeq" id="WP_102995798.1">
    <property type="nucleotide sequence ID" value="NZ_CP025938.1"/>
</dbReference>
<feature type="domain" description="Integral membrane protein YccS N-terminal" evidence="8">
    <location>
        <begin position="69"/>
        <end position="316"/>
    </location>
</feature>
<keyword evidence="4 7" id="KW-1133">Transmembrane helix</keyword>
<dbReference type="KEGG" id="taj:C1A40_10140"/>
<feature type="transmembrane region" description="Helical" evidence="7">
    <location>
        <begin position="397"/>
        <end position="414"/>
    </location>
</feature>
<accession>A0A2I7SIS2</accession>
<dbReference type="EMBL" id="CP025938">
    <property type="protein sequence ID" value="AUS05796.1"/>
    <property type="molecule type" value="Genomic_DNA"/>
</dbReference>
<comment type="subcellular location">
    <subcellularLocation>
        <location evidence="1">Cell membrane</location>
        <topology evidence="1">Multi-pass membrane protein</topology>
    </subcellularLocation>
</comment>
<feature type="transmembrane region" description="Helical" evidence="7">
    <location>
        <begin position="490"/>
        <end position="510"/>
    </location>
</feature>
<keyword evidence="11" id="KW-1185">Reference proteome</keyword>
<feature type="transmembrane region" description="Helical" evidence="7">
    <location>
        <begin position="112"/>
        <end position="129"/>
    </location>
</feature>
<feature type="transmembrane region" description="Helical" evidence="7">
    <location>
        <begin position="12"/>
        <end position="34"/>
    </location>
</feature>
<evidence type="ECO:0000259" key="8">
    <source>
        <dbReference type="Pfam" id="PF12805"/>
    </source>
</evidence>
<name>A0A2I7SIS2_9FLAO</name>
<keyword evidence="5 7" id="KW-0472">Membrane</keyword>
<feature type="transmembrane region" description="Helical" evidence="7">
    <location>
        <begin position="87"/>
        <end position="105"/>
    </location>
</feature>
<evidence type="ECO:0000256" key="6">
    <source>
        <dbReference type="ARBA" id="ARBA00043993"/>
    </source>
</evidence>
<proteinExistence type="inferred from homology"/>
<dbReference type="Pfam" id="PF13515">
    <property type="entry name" value="FUSC_2"/>
    <property type="match status" value="1"/>
</dbReference>
<feature type="domain" description="Integral membrane bound transporter" evidence="9">
    <location>
        <begin position="407"/>
        <end position="529"/>
    </location>
</feature>
<evidence type="ECO:0000256" key="1">
    <source>
        <dbReference type="ARBA" id="ARBA00004651"/>
    </source>
</evidence>
<keyword evidence="3 7" id="KW-0812">Transmembrane</keyword>
<gene>
    <name evidence="10" type="ORF">C1A40_10140</name>
</gene>
<evidence type="ECO:0000256" key="4">
    <source>
        <dbReference type="ARBA" id="ARBA00022989"/>
    </source>
</evidence>
<evidence type="ECO:0000256" key="5">
    <source>
        <dbReference type="ARBA" id="ARBA00023136"/>
    </source>
</evidence>
<dbReference type="PANTHER" id="PTHR30509:SF8">
    <property type="entry name" value="INNER MEMBRANE PROTEIN YCCS"/>
    <property type="match status" value="1"/>
</dbReference>
<feature type="transmembrane region" description="Helical" evidence="7">
    <location>
        <begin position="64"/>
        <end position="81"/>
    </location>
</feature>
<keyword evidence="2" id="KW-1003">Cell membrane</keyword>
<evidence type="ECO:0000313" key="11">
    <source>
        <dbReference type="Proteomes" id="UP000236592"/>
    </source>
</evidence>
<evidence type="ECO:0000256" key="2">
    <source>
        <dbReference type="ARBA" id="ARBA00022475"/>
    </source>
</evidence>
<dbReference type="Proteomes" id="UP000236592">
    <property type="component" value="Chromosome"/>
</dbReference>
<evidence type="ECO:0000313" key="10">
    <source>
        <dbReference type="EMBL" id="AUS05796.1"/>
    </source>
</evidence>
<dbReference type="OrthoDB" id="8670769at2"/>
<dbReference type="InterPro" id="IPR032692">
    <property type="entry name" value="YccS_N"/>
</dbReference>
<evidence type="ECO:0000256" key="3">
    <source>
        <dbReference type="ARBA" id="ARBA00022692"/>
    </source>
</evidence>
<sequence>MIKNLLRYFKSIHFTKAFLVAFAMAIPVFISIYFYDRLDIGFSMALGAILCAPSDVAGSLKHKFYGILASIILTFITTFLVGYFSAYFYMLIPVLIVLVFAISYISVFGFRASLVSLSGLLSLVLAFAQHSSETSNFEHSLFIALGGFWFLFLTILMQIMFPKVEVDSMFVQLLEKTSAFIKIRGKLLEESHNRTTLFEEIFKLQTEINELHETIRELIFEKRLSSGFSNRTRRQQLFFAKIMEIYELAISNTIDYDKLDGLFEKHSEIINEFRNLIFEISNRLDHISKVIVKAEKLNFHTNFKILLYNIENHINEYKFSVGLPKSREGTIFLLNYKAYQDKQISNLNDMARILNNYSKNDKIRGIKDAEQFITPQDYDFKKLKANFSFKSPIFRHSIRLTLTMLIGFIIGHVIEMQQPYWILLTIVVIMRPSYSLTKERTKHRVVGTLIGAAVGVGIVILTQNTIVYGIIAALSLIIGFSLVKQNYRNGAAFITLYVIFMYALITPNIITVIKFRVIDTLIGSTLAYMANYFFWPAWEAKNIKEFFANSIEALSEFLKEVDKLYHKKGEAPTTYSLARKEAFIQIGNLNAAYQRLVQEPKSKQKDSATVYELTNILNTFLSSLSSLGMYIRTNETGDAQKHFEIYVKHILFHLKKSMAILNNEDSKKSLESQELDRATRSYENYFQDLILERDKEIEEGLPITETMRSQLHETQLVSDQVKWLFNLSENLVKKVKGLKN</sequence>
<organism evidence="10 11">
    <name type="scientific">Pseudotamlana carrageenivorans</name>
    <dbReference type="NCBI Taxonomy" id="2069432"/>
    <lineage>
        <taxon>Bacteria</taxon>
        <taxon>Pseudomonadati</taxon>
        <taxon>Bacteroidota</taxon>
        <taxon>Flavobacteriia</taxon>
        <taxon>Flavobacteriales</taxon>
        <taxon>Flavobacteriaceae</taxon>
        <taxon>Pseudotamlana</taxon>
    </lineage>
</organism>
<evidence type="ECO:0000259" key="9">
    <source>
        <dbReference type="Pfam" id="PF13515"/>
    </source>
</evidence>
<protein>
    <submittedName>
        <fullName evidence="10">FUSC family protein</fullName>
    </submittedName>
</protein>
<comment type="similarity">
    <text evidence="6">Belongs to the YccS/YhfK family.</text>
</comment>
<dbReference type="GO" id="GO:0005886">
    <property type="term" value="C:plasma membrane"/>
    <property type="evidence" value="ECO:0007669"/>
    <property type="project" value="UniProtKB-SubCell"/>
</dbReference>
<feature type="transmembrane region" description="Helical" evidence="7">
    <location>
        <begin position="466"/>
        <end position="483"/>
    </location>
</feature>
<evidence type="ECO:0000256" key="7">
    <source>
        <dbReference type="SAM" id="Phobius"/>
    </source>
</evidence>
<feature type="transmembrane region" description="Helical" evidence="7">
    <location>
        <begin position="444"/>
        <end position="460"/>
    </location>
</feature>